<dbReference type="Pfam" id="PF13830">
    <property type="entry name" value="DUF4192"/>
    <property type="match status" value="1"/>
</dbReference>
<dbReference type="Proteomes" id="UP000035034">
    <property type="component" value="Unassembled WGS sequence"/>
</dbReference>
<dbReference type="STRING" id="1077974.GOEFS_042_00280"/>
<sequence length="362" mass="38759">MTTNSTNKALNADVLLDALGGLIGFMPERSLVLVAFDDDGSINSTMRHDLLLDAGGVVRPEFIGVVDNLATICRQYDAAAVVAVIVDDRYPPDSPEIASIIAQIAVPFAPTGGFAAAYATREYAVGSKWHTVFAGPPTRFLAPPPGAGSLADPTTSPTALDRAVRRGRPVLRRRAEMSQELVEKSHCDDPNCSADALTQMSRATREEQADLLAFAHDAVSVLASGTRSTAVQMPCAAMATWHRVVTDVRVRDALLVLAISDLREPAERIWRELTQVLRGRGRASAATLLAHLHYIAGEGALAGIALDIALGADRDWSFAILLDRALRAGLRPALLWELIGDSYRIAEELGVDMPRPTLPIAG</sequence>
<reference evidence="1 2" key="1">
    <citation type="submission" date="2011-12" db="EMBL/GenBank/DDBJ databases">
        <title>Whole genome shotgun sequence of Gordonia effusa NBRC 100432.</title>
        <authorList>
            <person name="Yoshida I."/>
            <person name="Takarada H."/>
            <person name="Hosoyama A."/>
            <person name="Tsuchikane K."/>
            <person name="Katsumata H."/>
            <person name="Yamazaki S."/>
            <person name="Fujita N."/>
        </authorList>
    </citation>
    <scope>NUCLEOTIDE SEQUENCE [LARGE SCALE GENOMIC DNA]</scope>
    <source>
        <strain evidence="1 2">NBRC 100432</strain>
    </source>
</reference>
<accession>H0QYN6</accession>
<keyword evidence="2" id="KW-1185">Reference proteome</keyword>
<dbReference type="AlphaFoldDB" id="H0QYN6"/>
<dbReference type="EMBL" id="BAEH01000042">
    <property type="protein sequence ID" value="GAB17937.1"/>
    <property type="molecule type" value="Genomic_DNA"/>
</dbReference>
<dbReference type="eggNOG" id="ENOG5031GJC">
    <property type="taxonomic scope" value="Bacteria"/>
</dbReference>
<dbReference type="InterPro" id="IPR025447">
    <property type="entry name" value="DUF4192"/>
</dbReference>
<protein>
    <recommendedName>
        <fullName evidence="3">DUF4192 domain-containing protein</fullName>
    </recommendedName>
</protein>
<proteinExistence type="predicted"/>
<evidence type="ECO:0000313" key="1">
    <source>
        <dbReference type="EMBL" id="GAB17937.1"/>
    </source>
</evidence>
<dbReference type="RefSeq" id="WP_007317274.1">
    <property type="nucleotide sequence ID" value="NZ_BAEH01000042.1"/>
</dbReference>
<organism evidence="1 2">
    <name type="scientific">Gordonia effusa NBRC 100432</name>
    <dbReference type="NCBI Taxonomy" id="1077974"/>
    <lineage>
        <taxon>Bacteria</taxon>
        <taxon>Bacillati</taxon>
        <taxon>Actinomycetota</taxon>
        <taxon>Actinomycetes</taxon>
        <taxon>Mycobacteriales</taxon>
        <taxon>Gordoniaceae</taxon>
        <taxon>Gordonia</taxon>
    </lineage>
</organism>
<evidence type="ECO:0000313" key="2">
    <source>
        <dbReference type="Proteomes" id="UP000035034"/>
    </source>
</evidence>
<name>H0QYN6_9ACTN</name>
<gene>
    <name evidence="1" type="ORF">GOEFS_042_00280</name>
</gene>
<comment type="caution">
    <text evidence="1">The sequence shown here is derived from an EMBL/GenBank/DDBJ whole genome shotgun (WGS) entry which is preliminary data.</text>
</comment>
<evidence type="ECO:0008006" key="3">
    <source>
        <dbReference type="Google" id="ProtNLM"/>
    </source>
</evidence>